<evidence type="ECO:0000313" key="5">
    <source>
        <dbReference type="Proteomes" id="UP000612899"/>
    </source>
</evidence>
<dbReference type="PROSITE" id="PS50937">
    <property type="entry name" value="HTH_MERR_2"/>
    <property type="match status" value="1"/>
</dbReference>
<keyword evidence="5" id="KW-1185">Reference proteome</keyword>
<dbReference type="Pfam" id="PF13411">
    <property type="entry name" value="MerR_1"/>
    <property type="match status" value="1"/>
</dbReference>
<evidence type="ECO:0000259" key="3">
    <source>
        <dbReference type="PROSITE" id="PS50937"/>
    </source>
</evidence>
<dbReference type="GO" id="GO:0003700">
    <property type="term" value="F:DNA-binding transcription factor activity"/>
    <property type="evidence" value="ECO:0007669"/>
    <property type="project" value="InterPro"/>
</dbReference>
<protein>
    <submittedName>
        <fullName evidence="4">MerR family transcriptional regulator</fullName>
    </submittedName>
</protein>
<keyword evidence="2" id="KW-0175">Coiled coil</keyword>
<dbReference type="InterPro" id="IPR047057">
    <property type="entry name" value="MerR_fam"/>
</dbReference>
<dbReference type="AlphaFoldDB" id="A0A8J3VGM2"/>
<dbReference type="PANTHER" id="PTHR30204">
    <property type="entry name" value="REDOX-CYCLING DRUG-SENSING TRANSCRIPTIONAL ACTIVATOR SOXR"/>
    <property type="match status" value="1"/>
</dbReference>
<dbReference type="SMART" id="SM00422">
    <property type="entry name" value="HTH_MERR"/>
    <property type="match status" value="1"/>
</dbReference>
<keyword evidence="1" id="KW-0238">DNA-binding</keyword>
<dbReference type="InterPro" id="IPR009061">
    <property type="entry name" value="DNA-bd_dom_put_sf"/>
</dbReference>
<dbReference type="InterPro" id="IPR000551">
    <property type="entry name" value="MerR-type_HTH_dom"/>
</dbReference>
<reference evidence="4" key="1">
    <citation type="submission" date="2021-01" db="EMBL/GenBank/DDBJ databases">
        <title>Whole genome shotgun sequence of Rhizocola hellebori NBRC 109834.</title>
        <authorList>
            <person name="Komaki H."/>
            <person name="Tamura T."/>
        </authorList>
    </citation>
    <scope>NUCLEOTIDE SEQUENCE</scope>
    <source>
        <strain evidence="4">NBRC 109834</strain>
    </source>
</reference>
<dbReference type="PANTHER" id="PTHR30204:SF98">
    <property type="entry name" value="HTH-TYPE TRANSCRIPTIONAL REGULATOR ADHR"/>
    <property type="match status" value="1"/>
</dbReference>
<evidence type="ECO:0000256" key="1">
    <source>
        <dbReference type="ARBA" id="ARBA00023125"/>
    </source>
</evidence>
<dbReference type="EMBL" id="BONY01000027">
    <property type="protein sequence ID" value="GIH06519.1"/>
    <property type="molecule type" value="Genomic_DNA"/>
</dbReference>
<dbReference type="PROSITE" id="PS00552">
    <property type="entry name" value="HTH_MERR_1"/>
    <property type="match status" value="1"/>
</dbReference>
<accession>A0A8J3VGM2</accession>
<feature type="domain" description="HTH merR-type" evidence="3">
    <location>
        <begin position="3"/>
        <end position="72"/>
    </location>
</feature>
<proteinExistence type="predicted"/>
<sequence>MTVLSVSEAAQAVGLTTYTLRWYEQEGLVHPVARDSAGRRQYSENDLGFLTLLTKLRRTGMSVADMRRYAELIRGGPSTVTARKELLLAHRQRVLDQIAELQRDLEAVNYKIDRYFECEKEQP</sequence>
<gene>
    <name evidence="4" type="ORF">Rhe02_45860</name>
</gene>
<dbReference type="Gene3D" id="1.10.1660.10">
    <property type="match status" value="1"/>
</dbReference>
<dbReference type="SUPFAM" id="SSF46955">
    <property type="entry name" value="Putative DNA-binding domain"/>
    <property type="match status" value="1"/>
</dbReference>
<dbReference type="GO" id="GO:0003677">
    <property type="term" value="F:DNA binding"/>
    <property type="evidence" value="ECO:0007669"/>
    <property type="project" value="UniProtKB-KW"/>
</dbReference>
<dbReference type="Proteomes" id="UP000612899">
    <property type="component" value="Unassembled WGS sequence"/>
</dbReference>
<name>A0A8J3VGM2_9ACTN</name>
<dbReference type="CDD" id="cd01109">
    <property type="entry name" value="HTH_YyaN"/>
    <property type="match status" value="1"/>
</dbReference>
<organism evidence="4 5">
    <name type="scientific">Rhizocola hellebori</name>
    <dbReference type="NCBI Taxonomy" id="1392758"/>
    <lineage>
        <taxon>Bacteria</taxon>
        <taxon>Bacillati</taxon>
        <taxon>Actinomycetota</taxon>
        <taxon>Actinomycetes</taxon>
        <taxon>Micromonosporales</taxon>
        <taxon>Micromonosporaceae</taxon>
        <taxon>Rhizocola</taxon>
    </lineage>
</organism>
<evidence type="ECO:0000313" key="4">
    <source>
        <dbReference type="EMBL" id="GIH06519.1"/>
    </source>
</evidence>
<dbReference type="PRINTS" id="PR00040">
    <property type="entry name" value="HTHMERR"/>
</dbReference>
<feature type="coiled-coil region" evidence="2">
    <location>
        <begin position="84"/>
        <end position="111"/>
    </location>
</feature>
<comment type="caution">
    <text evidence="4">The sequence shown here is derived from an EMBL/GenBank/DDBJ whole genome shotgun (WGS) entry which is preliminary data.</text>
</comment>
<evidence type="ECO:0000256" key="2">
    <source>
        <dbReference type="SAM" id="Coils"/>
    </source>
</evidence>
<dbReference type="RefSeq" id="WP_203910326.1">
    <property type="nucleotide sequence ID" value="NZ_BONY01000027.1"/>
</dbReference>